<gene>
    <name evidence="2" type="ORF">AURANDRAFT_66026</name>
</gene>
<reference evidence="2 3" key="1">
    <citation type="journal article" date="2011" name="Proc. Natl. Acad. Sci. U.S.A.">
        <title>Niche of harmful alga Aureococcus anophagefferens revealed through ecogenomics.</title>
        <authorList>
            <person name="Gobler C.J."/>
            <person name="Berry D.L."/>
            <person name="Dyhrman S.T."/>
            <person name="Wilhelm S.W."/>
            <person name="Salamov A."/>
            <person name="Lobanov A.V."/>
            <person name="Zhang Y."/>
            <person name="Collier J.L."/>
            <person name="Wurch L.L."/>
            <person name="Kustka A.B."/>
            <person name="Dill B.D."/>
            <person name="Shah M."/>
            <person name="VerBerkmoes N.C."/>
            <person name="Kuo A."/>
            <person name="Terry A."/>
            <person name="Pangilinan J."/>
            <person name="Lindquist E.A."/>
            <person name="Lucas S."/>
            <person name="Paulsen I.T."/>
            <person name="Hattenrath-Lehmann T.K."/>
            <person name="Talmage S.C."/>
            <person name="Walker E.A."/>
            <person name="Koch F."/>
            <person name="Burson A.M."/>
            <person name="Marcoval M.A."/>
            <person name="Tang Y.Z."/>
            <person name="Lecleir G.R."/>
            <person name="Coyne K.J."/>
            <person name="Berg G.M."/>
            <person name="Bertrand E.M."/>
            <person name="Saito M.A."/>
            <person name="Gladyshev V.N."/>
            <person name="Grigoriev I.V."/>
        </authorList>
    </citation>
    <scope>NUCLEOTIDE SEQUENCE [LARGE SCALE GENOMIC DNA]</scope>
    <source>
        <strain evidence="3">CCMP 1984</strain>
    </source>
</reference>
<feature type="transmembrane region" description="Helical" evidence="1">
    <location>
        <begin position="194"/>
        <end position="215"/>
    </location>
</feature>
<sequence length="221" mass="23250">MRAGDLPLSAWWGVAALTKRDVLELQLISAGSVAGLVVGPWLLYHGRRVDPLYKYPCSLSHTIRGPDVVVRGTYAASYAAYLVALRALAARRCSPGMRTTWWLCAVGALHAVVSIPDEADAKRRPRLGAARTVVHYGSALSCVLGLGYGFAQPRSTHAALKLHYCASALALALALGVCNASSAGGGEDAGGPYWSRVLFMASEYSVFLAGAVAIGRPLVAP</sequence>
<keyword evidence="3" id="KW-1185">Reference proteome</keyword>
<proteinExistence type="predicted"/>
<keyword evidence="1" id="KW-1133">Transmembrane helix</keyword>
<dbReference type="Proteomes" id="UP000002729">
    <property type="component" value="Unassembled WGS sequence"/>
</dbReference>
<dbReference type="RefSeq" id="XP_009039363.1">
    <property type="nucleotide sequence ID" value="XM_009041115.1"/>
</dbReference>
<dbReference type="InParanoid" id="F0YG26"/>
<keyword evidence="1" id="KW-0812">Transmembrane</keyword>
<feature type="transmembrane region" description="Helical" evidence="1">
    <location>
        <begin position="162"/>
        <end position="182"/>
    </location>
</feature>
<dbReference type="EMBL" id="GL833138">
    <property type="protein sequence ID" value="EGB05818.1"/>
    <property type="molecule type" value="Genomic_DNA"/>
</dbReference>
<name>F0YG26_AURAN</name>
<evidence type="ECO:0000313" key="3">
    <source>
        <dbReference type="Proteomes" id="UP000002729"/>
    </source>
</evidence>
<dbReference type="KEGG" id="aaf:AURANDRAFT_66026"/>
<feature type="transmembrane region" description="Helical" evidence="1">
    <location>
        <begin position="68"/>
        <end position="88"/>
    </location>
</feature>
<feature type="transmembrane region" description="Helical" evidence="1">
    <location>
        <begin position="128"/>
        <end position="150"/>
    </location>
</feature>
<accession>F0YG26</accession>
<feature type="transmembrane region" description="Helical" evidence="1">
    <location>
        <begin position="25"/>
        <end position="44"/>
    </location>
</feature>
<evidence type="ECO:0000256" key="1">
    <source>
        <dbReference type="SAM" id="Phobius"/>
    </source>
</evidence>
<dbReference type="GeneID" id="20225611"/>
<evidence type="ECO:0000313" key="2">
    <source>
        <dbReference type="EMBL" id="EGB05818.1"/>
    </source>
</evidence>
<protein>
    <submittedName>
        <fullName evidence="2">Uncharacterized protein</fullName>
    </submittedName>
</protein>
<organism evidence="3">
    <name type="scientific">Aureococcus anophagefferens</name>
    <name type="common">Harmful bloom alga</name>
    <dbReference type="NCBI Taxonomy" id="44056"/>
    <lineage>
        <taxon>Eukaryota</taxon>
        <taxon>Sar</taxon>
        <taxon>Stramenopiles</taxon>
        <taxon>Ochrophyta</taxon>
        <taxon>Pelagophyceae</taxon>
        <taxon>Pelagomonadales</taxon>
        <taxon>Pelagomonadaceae</taxon>
        <taxon>Aureococcus</taxon>
    </lineage>
</organism>
<keyword evidence="1" id="KW-0472">Membrane</keyword>
<dbReference type="AlphaFoldDB" id="F0YG26"/>